<feature type="compositionally biased region" description="Low complexity" evidence="1">
    <location>
        <begin position="269"/>
        <end position="285"/>
    </location>
</feature>
<dbReference type="PROSITE" id="PS50053">
    <property type="entry name" value="UBIQUITIN_2"/>
    <property type="match status" value="1"/>
</dbReference>
<protein>
    <submittedName>
        <fullName evidence="3">Large proline-rich protein BAG6</fullName>
    </submittedName>
</protein>
<feature type="compositionally biased region" description="Polar residues" evidence="1">
    <location>
        <begin position="597"/>
        <end position="607"/>
    </location>
</feature>
<name>G7YCE0_CLOSI</name>
<feature type="compositionally biased region" description="Low complexity" evidence="1">
    <location>
        <begin position="932"/>
        <end position="944"/>
    </location>
</feature>
<reference key="2">
    <citation type="submission" date="2011-10" db="EMBL/GenBank/DDBJ databases">
        <title>The genome and transcriptome sequence of Clonorchis sinensis provide insights into the carcinogenic liver fluke.</title>
        <authorList>
            <person name="Wang X."/>
            <person name="Huang Y."/>
            <person name="Chen W."/>
            <person name="Liu H."/>
            <person name="Guo L."/>
            <person name="Chen Y."/>
            <person name="Luo F."/>
            <person name="Zhou W."/>
            <person name="Sun J."/>
            <person name="Mao Q."/>
            <person name="Liang P."/>
            <person name="Zhou C."/>
            <person name="Tian Y."/>
            <person name="Men J."/>
            <person name="Lv X."/>
            <person name="Huang L."/>
            <person name="Zhou J."/>
            <person name="Hu Y."/>
            <person name="Li R."/>
            <person name="Zhang F."/>
            <person name="Lei H."/>
            <person name="Li X."/>
            <person name="Hu X."/>
            <person name="Liang C."/>
            <person name="Xu J."/>
            <person name="Wu Z."/>
            <person name="Yu X."/>
        </authorList>
    </citation>
    <scope>NUCLEOTIDE SEQUENCE</scope>
    <source>
        <strain>Henan</strain>
    </source>
</reference>
<feature type="compositionally biased region" description="Polar residues" evidence="1">
    <location>
        <begin position="372"/>
        <end position="392"/>
    </location>
</feature>
<accession>G7YCE0</accession>
<sequence>MRACKHLNISNKPIQELNSSPMIDGRLRARKNCGQSPVSFRGPRHLDLRNADLVALDRLQLQRRGREPCFTGQFFTVATKRSARRLEAGWEVAVKKMLYSDKCIHFQTSFVFTEDSTGRPVYDIHQLDVPHKDGLMFLVFYAVQKMKFRTAECRTTVGKKRTRCAAQCKSAARNKYDISARCNSTCTMCQPSREPRSYKQVHNSPPARDPTAVMATAMLIWVSLKLLGIPVAQQRLIFQGRVLPDNARMVDCGVQNKVIHLVPRPPPSTQSEGQSGSTTASGGHTLAPGGGGITWSGVDMQQAIQDITAGIFSGLGEFGRSIHFPPHTSGDPPGGARYSAVLAREHTFNRLHRQASHLLRRVIRHPFFPTPEQASDSTLDESSPLDSPTAETQIVAPTADGSGTSALDSVSKSGTAELSPMVTDSDQECHVTAASNVVADVNDAVVQNQASQVENSSGSSSSAPVERPISVLADMISRHRRLWRSAEPYLDRWEAMLNAESRAQEELLNREQTGQETKPVEPTHPTRGSACVLAFIFLYFFQFFLQISRLLHLHAHMLHLISDFNVISLANGSPECRDVQSEAALHHVSEGPAADSTAHNAAVASQSVRHEQAAGTDTAASNMEQQQQARQDGRRRRRVLRVSETEAHLVRARINIEPVDAMAFRPATTTEGRPMPEGGVRGRPTLIPVFDRRRSQSASDTQRRTLDGAPVQITVTNSGSRASAVPAVSTSLHTAPFNPGAAAIIHRVDIPIISMNMLNLPIPAFFEHVNVTTSPPSTTPSRQSEPVISTATSDPTTTAATTTTTSSTTTTTTPVPRPSNSAGRDADHDPDSIPPPSAPAVAPHPPGLPPGPTDPFLLCHSRHFAHEPHYRRSTMGGSFGIPVPFPSAVQFVPTGAPSARAAGVPLSASRPTAQSSGVPPSEQSSTAPEVQTDTPTGTSNRTTTGPQVRSTSVPFPSDLSQQIAGFISAATNAATSAAAMGGGDVGIGPFNVFLTSSPMQFSVTANRSAPRTTTAASDAATSDSTPNFTTATTVGSVPPPVLTVPNWATSSDSSSDVTKLDGLNLLLNEIVQDFVDTVWHRLWLLAAEHQRVDFLDLTVEPPVSIPQQGDVRDQRIPVGLLTDVISAFRTELSSAGGESEQTRFCASSLDGLRAHLRHLLAHAESALAASPSGNNLVDMLVELVFDRCNSDAVGSRSRLEACGLLWVSQSGGESADQLIDIRASLVRLLRMNLAAQLELWRTSPTNFGFGSTLLLTLCDCFVDFLCLTDILVHQLACFTGIPCTLETTHERHLKVTNRVQDLLRARLISNGHFYLGSQDSRHLSRELQRGFDECFARYVAMDSAALQRKWDYLKSTCLVFRRVALPQVMDVDVSLDDGACLEDPPFVDACSELPAASDNGSDNSDNSLGVKARPNQLTFLTADPPSRLKSGARSPSCSPSGKNSPLPDWTPKPDEVPDPWTRGLDPHPDSARVLVGTANLLNPEGWHAVLPAEWVDVVAGDVDAMARNAQSANGDARAPQSFSDAYIAGMPAKRRKVMQEHARSVAKPPSAFFTDCLSDAIRVSGCEPNSTECVSDSATPMVQTGTSASYSPERELDLAASLKDLVSEEIAKRLSSDPDFDPVQFPLSNEVFVKNKSHLEK</sequence>
<dbReference type="EMBL" id="DF143063">
    <property type="protein sequence ID" value="GAA50624.1"/>
    <property type="molecule type" value="Genomic_DNA"/>
</dbReference>
<dbReference type="SUPFAM" id="SSF54236">
    <property type="entry name" value="Ubiquitin-like"/>
    <property type="match status" value="1"/>
</dbReference>
<feature type="region of interest" description="Disordered" evidence="1">
    <location>
        <begin position="1392"/>
        <end position="1467"/>
    </location>
</feature>
<feature type="compositionally biased region" description="Polar residues" evidence="1">
    <location>
        <begin position="1433"/>
        <end position="1443"/>
    </location>
</feature>
<organism evidence="3 4">
    <name type="scientific">Clonorchis sinensis</name>
    <name type="common">Chinese liver fluke</name>
    <dbReference type="NCBI Taxonomy" id="79923"/>
    <lineage>
        <taxon>Eukaryota</taxon>
        <taxon>Metazoa</taxon>
        <taxon>Spiralia</taxon>
        <taxon>Lophotrochozoa</taxon>
        <taxon>Platyhelminthes</taxon>
        <taxon>Trematoda</taxon>
        <taxon>Digenea</taxon>
        <taxon>Opisthorchiida</taxon>
        <taxon>Opisthorchiata</taxon>
        <taxon>Opisthorchiidae</taxon>
        <taxon>Clonorchis</taxon>
    </lineage>
</organism>
<feature type="region of interest" description="Disordered" evidence="1">
    <location>
        <begin position="260"/>
        <end position="294"/>
    </location>
</feature>
<evidence type="ECO:0000259" key="2">
    <source>
        <dbReference type="PROSITE" id="PS50053"/>
    </source>
</evidence>
<feature type="compositionally biased region" description="Pro residues" evidence="1">
    <location>
        <begin position="832"/>
        <end position="853"/>
    </location>
</feature>
<feature type="region of interest" description="Disordered" evidence="1">
    <location>
        <begin position="588"/>
        <end position="640"/>
    </location>
</feature>
<evidence type="ECO:0000256" key="1">
    <source>
        <dbReference type="SAM" id="MobiDB-lite"/>
    </source>
</evidence>
<dbReference type="InterPro" id="IPR029071">
    <property type="entry name" value="Ubiquitin-like_domsf"/>
</dbReference>
<feature type="region of interest" description="Disordered" evidence="1">
    <location>
        <begin position="369"/>
        <end position="426"/>
    </location>
</feature>
<dbReference type="Gene3D" id="3.10.20.90">
    <property type="entry name" value="Phosphatidylinositol 3-kinase Catalytic Subunit, Chain A, domain 1"/>
    <property type="match status" value="1"/>
</dbReference>
<reference evidence="3" key="1">
    <citation type="journal article" date="2011" name="Genome Biol.">
        <title>The draft genome of the carcinogenic human liver fluke Clonorchis sinensis.</title>
        <authorList>
            <person name="Wang X."/>
            <person name="Chen W."/>
            <person name="Huang Y."/>
            <person name="Sun J."/>
            <person name="Men J."/>
            <person name="Liu H."/>
            <person name="Luo F."/>
            <person name="Guo L."/>
            <person name="Lv X."/>
            <person name="Deng C."/>
            <person name="Zhou C."/>
            <person name="Fan Y."/>
            <person name="Li X."/>
            <person name="Huang L."/>
            <person name="Hu Y."/>
            <person name="Liang C."/>
            <person name="Hu X."/>
            <person name="Xu J."/>
            <person name="Yu X."/>
        </authorList>
    </citation>
    <scope>NUCLEOTIDE SEQUENCE [LARGE SCALE GENOMIC DNA]</scope>
    <source>
        <strain evidence="3">Henan</strain>
    </source>
</reference>
<feature type="compositionally biased region" description="Low complexity" evidence="1">
    <location>
        <begin position="1007"/>
        <end position="1027"/>
    </location>
</feature>
<feature type="compositionally biased region" description="Polar residues" evidence="1">
    <location>
        <begin position="401"/>
        <end position="416"/>
    </location>
</feature>
<keyword evidence="4" id="KW-1185">Reference proteome</keyword>
<evidence type="ECO:0000313" key="3">
    <source>
        <dbReference type="EMBL" id="GAA50624.1"/>
    </source>
</evidence>
<feature type="region of interest" description="Disordered" evidence="1">
    <location>
        <begin position="773"/>
        <end position="855"/>
    </location>
</feature>
<feature type="compositionally biased region" description="Low complexity" evidence="1">
    <location>
        <begin position="1397"/>
        <end position="1407"/>
    </location>
</feature>
<evidence type="ECO:0000313" key="4">
    <source>
        <dbReference type="Proteomes" id="UP000008909"/>
    </source>
</evidence>
<gene>
    <name evidence="3" type="ORF">CLF_104808</name>
</gene>
<feature type="region of interest" description="Disordered" evidence="1">
    <location>
        <begin position="897"/>
        <end position="954"/>
    </location>
</feature>
<feature type="compositionally biased region" description="Polar residues" evidence="1">
    <location>
        <begin position="945"/>
        <end position="954"/>
    </location>
</feature>
<feature type="compositionally biased region" description="Low complexity" evidence="1">
    <location>
        <begin position="789"/>
        <end position="813"/>
    </location>
</feature>
<feature type="region of interest" description="Disordered" evidence="1">
    <location>
        <begin position="1007"/>
        <end position="1037"/>
    </location>
</feature>
<dbReference type="Proteomes" id="UP000008909">
    <property type="component" value="Unassembled WGS sequence"/>
</dbReference>
<proteinExistence type="predicted"/>
<feature type="compositionally biased region" description="Polar residues" evidence="1">
    <location>
        <begin position="1572"/>
        <end position="1590"/>
    </location>
</feature>
<feature type="domain" description="Ubiquitin-like" evidence="2">
    <location>
        <begin position="222"/>
        <end position="256"/>
    </location>
</feature>
<dbReference type="InterPro" id="IPR000626">
    <property type="entry name" value="Ubiquitin-like_dom"/>
</dbReference>
<feature type="compositionally biased region" description="Polar residues" evidence="1">
    <location>
        <begin position="909"/>
        <end position="931"/>
    </location>
</feature>
<dbReference type="Pfam" id="PF00240">
    <property type="entry name" value="ubiquitin"/>
    <property type="match status" value="1"/>
</dbReference>
<feature type="region of interest" description="Disordered" evidence="1">
    <location>
        <begin position="1572"/>
        <end position="1592"/>
    </location>
</feature>